<dbReference type="Pfam" id="PF03372">
    <property type="entry name" value="Exo_endo_phos"/>
    <property type="match status" value="1"/>
</dbReference>
<dbReference type="SUPFAM" id="SSF56672">
    <property type="entry name" value="DNA/RNA polymerases"/>
    <property type="match status" value="1"/>
</dbReference>
<dbReference type="Gene3D" id="3.60.10.10">
    <property type="entry name" value="Endonuclease/exonuclease/phosphatase"/>
    <property type="match status" value="1"/>
</dbReference>
<dbReference type="InterPro" id="IPR005135">
    <property type="entry name" value="Endo/exonuclease/phosphatase"/>
</dbReference>
<feature type="domain" description="Endonuclease/exonuclease/phosphatase" evidence="3">
    <location>
        <begin position="42"/>
        <end position="250"/>
    </location>
</feature>
<dbReference type="CDD" id="cd09076">
    <property type="entry name" value="L1-EN"/>
    <property type="match status" value="1"/>
</dbReference>
<dbReference type="InterPro" id="IPR000477">
    <property type="entry name" value="RT_dom"/>
</dbReference>
<reference evidence="4 5" key="1">
    <citation type="submission" date="2023-08" db="EMBL/GenBank/DDBJ databases">
        <title>A Necator americanus chromosomal reference genome.</title>
        <authorList>
            <person name="Ilik V."/>
            <person name="Petrzelkova K.J."/>
            <person name="Pardy F."/>
            <person name="Fuh T."/>
            <person name="Niatou-Singa F.S."/>
            <person name="Gouil Q."/>
            <person name="Baker L."/>
            <person name="Ritchie M.E."/>
            <person name="Jex A.R."/>
            <person name="Gazzola D."/>
            <person name="Li H."/>
            <person name="Toshio Fujiwara R."/>
            <person name="Zhan B."/>
            <person name="Aroian R.V."/>
            <person name="Pafco B."/>
            <person name="Schwarz E.M."/>
        </authorList>
    </citation>
    <scope>NUCLEOTIDE SEQUENCE [LARGE SCALE GENOMIC DNA]</scope>
    <source>
        <strain evidence="4 5">Aroian</strain>
        <tissue evidence="4">Whole animal</tissue>
    </source>
</reference>
<keyword evidence="5" id="KW-1185">Reference proteome</keyword>
<feature type="domain" description="Reverse transcriptase" evidence="2">
    <location>
        <begin position="408"/>
        <end position="512"/>
    </location>
</feature>
<feature type="compositionally biased region" description="Polar residues" evidence="1">
    <location>
        <begin position="578"/>
        <end position="591"/>
    </location>
</feature>
<dbReference type="EMBL" id="JAVFWL010000002">
    <property type="protein sequence ID" value="KAK6734945.1"/>
    <property type="molecule type" value="Genomic_DNA"/>
</dbReference>
<evidence type="ECO:0008006" key="6">
    <source>
        <dbReference type="Google" id="ProtNLM"/>
    </source>
</evidence>
<feature type="compositionally biased region" description="Basic and acidic residues" evidence="1">
    <location>
        <begin position="556"/>
        <end position="566"/>
    </location>
</feature>
<accession>A0ABR1CAX6</accession>
<name>A0ABR1CAX6_NECAM</name>
<evidence type="ECO:0000256" key="1">
    <source>
        <dbReference type="SAM" id="MobiDB-lite"/>
    </source>
</evidence>
<evidence type="ECO:0000313" key="5">
    <source>
        <dbReference type="Proteomes" id="UP001303046"/>
    </source>
</evidence>
<evidence type="ECO:0000259" key="2">
    <source>
        <dbReference type="Pfam" id="PF00078"/>
    </source>
</evidence>
<evidence type="ECO:0000313" key="4">
    <source>
        <dbReference type="EMBL" id="KAK6734945.1"/>
    </source>
</evidence>
<gene>
    <name evidence="4" type="primary">Necator_chrII.g6048</name>
    <name evidence="4" type="ORF">RB195_018255</name>
</gene>
<dbReference type="PANTHER" id="PTHR19446">
    <property type="entry name" value="REVERSE TRANSCRIPTASES"/>
    <property type="match status" value="1"/>
</dbReference>
<dbReference type="InterPro" id="IPR036691">
    <property type="entry name" value="Endo/exonu/phosph_ase_sf"/>
</dbReference>
<organism evidence="4 5">
    <name type="scientific">Necator americanus</name>
    <name type="common">Human hookworm</name>
    <dbReference type="NCBI Taxonomy" id="51031"/>
    <lineage>
        <taxon>Eukaryota</taxon>
        <taxon>Metazoa</taxon>
        <taxon>Ecdysozoa</taxon>
        <taxon>Nematoda</taxon>
        <taxon>Chromadorea</taxon>
        <taxon>Rhabditida</taxon>
        <taxon>Rhabditina</taxon>
        <taxon>Rhabditomorpha</taxon>
        <taxon>Strongyloidea</taxon>
        <taxon>Ancylostomatidae</taxon>
        <taxon>Bunostominae</taxon>
        <taxon>Necator</taxon>
    </lineage>
</organism>
<feature type="region of interest" description="Disordered" evidence="1">
    <location>
        <begin position="536"/>
        <end position="607"/>
    </location>
</feature>
<evidence type="ECO:0000259" key="3">
    <source>
        <dbReference type="Pfam" id="PF03372"/>
    </source>
</evidence>
<feature type="compositionally biased region" description="Basic residues" evidence="1">
    <location>
        <begin position="594"/>
        <end position="607"/>
    </location>
</feature>
<dbReference type="Proteomes" id="UP001303046">
    <property type="component" value="Unassembled WGS sequence"/>
</dbReference>
<dbReference type="CDD" id="cd01650">
    <property type="entry name" value="RT_nLTR_like"/>
    <property type="match status" value="1"/>
</dbReference>
<protein>
    <recommendedName>
        <fullName evidence="6">Reverse transcriptase domain-containing protein</fullName>
    </recommendedName>
</protein>
<feature type="compositionally biased region" description="Basic residues" evidence="1">
    <location>
        <begin position="567"/>
        <end position="576"/>
    </location>
</feature>
<proteinExistence type="predicted"/>
<dbReference type="InterPro" id="IPR043502">
    <property type="entry name" value="DNA/RNA_pol_sf"/>
</dbReference>
<comment type="caution">
    <text evidence="4">The sequence shown here is derived from an EMBL/GenBank/DDBJ whole genome shotgun (WGS) entry which is preliminary data.</text>
</comment>
<dbReference type="SUPFAM" id="SSF56219">
    <property type="entry name" value="DNase I-like"/>
    <property type="match status" value="1"/>
</dbReference>
<dbReference type="Pfam" id="PF00078">
    <property type="entry name" value="RVT_1"/>
    <property type="match status" value="1"/>
</dbReference>
<sequence length="607" mass="69462">MATGERRSNLRFRTSLILDQGDTRTTRHGDCLRLCIYNARTVSTDADLHALLGAAERIKFHVIALQETKCRRSDVRQMNDGTLVIRGEKVPSRNVGGVGFVVHPSVVHFVDSHEILSPRLAILRLRPLRQKSISIINCYSPTSAAGDSELDAFYEELEEVVRNEKSFYKFVVGDFNAKLGKATEEEYRIGRFGLGDRNENGNRLAGLLSAARLFHGNSLFMKKDHRRWTWESPNGATRAEIDHILTNRSHTMEKNICYRQRKRKEVYGDCVLEDSLSQGDWHIEEDPNVDYEMLLRGLRACAERASKPRTKNLDRISKTTKELLGRRRTLRLDPNASFGSSLNDRTLSEAAQRRTSLKKCRRDLREYNIPLATLLSEDGTRTPSRREMEIITERKEGSQWKISQTVLIHKKGDREDLRNYRPICVLSMLYKVITKIILTRISRTLDEAQPQEQAGFRQGFSCLDYIQTVSRVIEVCREYRLPLVLTFVDYKKAFDSVEMNAVLSALVDQGVDASDESKVKTKLSSILMKTKLDFSCDDDSKESRESMKSRVKPRATSKESAETDVKKRAKKSRVRKSTSQMQPTTRKASTGTERRKKSALKRLKSTQ</sequence>